<evidence type="ECO:0008006" key="4">
    <source>
        <dbReference type="Google" id="ProtNLM"/>
    </source>
</evidence>
<feature type="region of interest" description="Disordered" evidence="1">
    <location>
        <begin position="1"/>
        <end position="132"/>
    </location>
</feature>
<dbReference type="RefSeq" id="XP_018687392.1">
    <property type="nucleotide sequence ID" value="XM_018843290.1"/>
</dbReference>
<proteinExistence type="predicted"/>
<dbReference type="InterPro" id="IPR043504">
    <property type="entry name" value="Peptidase_S1_PA_chymotrypsin"/>
</dbReference>
<evidence type="ECO:0000313" key="2">
    <source>
        <dbReference type="EMBL" id="OAP54025.1"/>
    </source>
</evidence>
<keyword evidence="3" id="KW-1185">Reference proteome</keyword>
<evidence type="ECO:0000256" key="1">
    <source>
        <dbReference type="SAM" id="MobiDB-lite"/>
    </source>
</evidence>
<dbReference type="InterPro" id="IPR009003">
    <property type="entry name" value="Peptidase_S1_PA"/>
</dbReference>
<reference evidence="2 3" key="1">
    <citation type="submission" date="2016-04" db="EMBL/GenBank/DDBJ databases">
        <title>Draft genome of Fonsecaea erecta CBS 125763.</title>
        <authorList>
            <person name="Weiss V.A."/>
            <person name="Vicente V.A."/>
            <person name="Raittz R.T."/>
            <person name="Moreno L.F."/>
            <person name="De Souza E.M."/>
            <person name="Pedrosa F.O."/>
            <person name="Steffens M.B."/>
            <person name="Faoro H."/>
            <person name="Tadra-Sfeir M.Z."/>
            <person name="Najafzadeh M.J."/>
            <person name="Felipe M.S."/>
            <person name="Teixeira M."/>
            <person name="Sun J."/>
            <person name="Xi L."/>
            <person name="Gomes R."/>
            <person name="De Azevedo C.M."/>
            <person name="Salgado C.G."/>
            <person name="Da Silva M.B."/>
            <person name="Nascimento M.F."/>
            <person name="Queiroz-Telles F."/>
            <person name="Attili D.S."/>
            <person name="Gorbushina A."/>
        </authorList>
    </citation>
    <scope>NUCLEOTIDE SEQUENCE [LARGE SCALE GENOMIC DNA]</scope>
    <source>
        <strain evidence="2 3">CBS 125763</strain>
    </source>
</reference>
<accession>A0A178Z4K6</accession>
<gene>
    <name evidence="2" type="ORF">AYL99_11785</name>
</gene>
<sequence>MTSSKTNDGAAENGVVAENDAVTDQSPQDSHVPHSRDRFDDNLPEIRSSPSCELPEVPAPDFDHLQTAASSPSDGRNSTNSNVLGPSVRSSSMAPAMTSTGPEPPALAPPVLNLPAPTPTSVEPRPYKPDEQEIQGEHPIRDAWDAEFQAEVIEALETTRWTSIDILRIGYTGVGEEEGPLPVVLWIGVRPGSLTWDDGMTIVEACDPALRALSVSTSNPARTIPIEGAYGLLHARHVVFPTKDKDEKYQYKHTSQPRIDILLPSDKTLEKVTKSAAILLAGSSMRLAALEKKLALGTLEQTQKLDEARIRLAESRDLVDKTLPKWQSTRDRIFGHVRIAPPLETAQSMNPSTDLFWPRRDWALIGVNEDKHSGPVANIIDVEAGLGPGAPNYTEMLARHLTTYPTSPSFEELLSEDKLLRFGLVVPIDELRTPKMLHPQEDPCLIVAKRGGISDLTWGHLNGLKSVLWHDDDSKSTEYCVVTGTHMTPFSVRGDSGSAVFDLAGRVVGIIVGGAEGPCGRESMDVTYVTPMAWLQKDMNDCGYEVEIA</sequence>
<dbReference type="Gene3D" id="2.40.10.10">
    <property type="entry name" value="Trypsin-like serine proteases"/>
    <property type="match status" value="1"/>
</dbReference>
<feature type="compositionally biased region" description="Polar residues" evidence="1">
    <location>
        <begin position="67"/>
        <end position="99"/>
    </location>
</feature>
<dbReference type="GeneID" id="30015953"/>
<dbReference type="SUPFAM" id="SSF50494">
    <property type="entry name" value="Trypsin-like serine proteases"/>
    <property type="match status" value="1"/>
</dbReference>
<dbReference type="AlphaFoldDB" id="A0A178Z4K6"/>
<dbReference type="InterPro" id="IPR012985">
    <property type="entry name" value="Peptidase_S64_Ssy5"/>
</dbReference>
<dbReference type="Pfam" id="PF08192">
    <property type="entry name" value="Peptidase_S64"/>
    <property type="match status" value="1"/>
</dbReference>
<dbReference type="EMBL" id="LVYI01000016">
    <property type="protein sequence ID" value="OAP54025.1"/>
    <property type="molecule type" value="Genomic_DNA"/>
</dbReference>
<dbReference type="OrthoDB" id="4158423at2759"/>
<evidence type="ECO:0000313" key="3">
    <source>
        <dbReference type="Proteomes" id="UP000078343"/>
    </source>
</evidence>
<dbReference type="Proteomes" id="UP000078343">
    <property type="component" value="Unassembled WGS sequence"/>
</dbReference>
<dbReference type="STRING" id="1367422.A0A178Z4K6"/>
<organism evidence="2 3">
    <name type="scientific">Fonsecaea erecta</name>
    <dbReference type="NCBI Taxonomy" id="1367422"/>
    <lineage>
        <taxon>Eukaryota</taxon>
        <taxon>Fungi</taxon>
        <taxon>Dikarya</taxon>
        <taxon>Ascomycota</taxon>
        <taxon>Pezizomycotina</taxon>
        <taxon>Eurotiomycetes</taxon>
        <taxon>Chaetothyriomycetidae</taxon>
        <taxon>Chaetothyriales</taxon>
        <taxon>Herpotrichiellaceae</taxon>
        <taxon>Fonsecaea</taxon>
    </lineage>
</organism>
<protein>
    <recommendedName>
        <fullName evidence="4">Peptidase S1 domain-containing protein</fullName>
    </recommendedName>
</protein>
<feature type="compositionally biased region" description="Basic and acidic residues" evidence="1">
    <location>
        <begin position="31"/>
        <end position="41"/>
    </location>
</feature>
<comment type="caution">
    <text evidence="2">The sequence shown here is derived from an EMBL/GenBank/DDBJ whole genome shotgun (WGS) entry which is preliminary data.</text>
</comment>
<name>A0A178Z4K6_9EURO</name>